<organism evidence="1 2">
    <name type="scientific">Araneus ventricosus</name>
    <name type="common">Orbweaver spider</name>
    <name type="synonym">Epeira ventricosa</name>
    <dbReference type="NCBI Taxonomy" id="182803"/>
    <lineage>
        <taxon>Eukaryota</taxon>
        <taxon>Metazoa</taxon>
        <taxon>Ecdysozoa</taxon>
        <taxon>Arthropoda</taxon>
        <taxon>Chelicerata</taxon>
        <taxon>Arachnida</taxon>
        <taxon>Araneae</taxon>
        <taxon>Araneomorphae</taxon>
        <taxon>Entelegynae</taxon>
        <taxon>Araneoidea</taxon>
        <taxon>Araneidae</taxon>
        <taxon>Araneus</taxon>
    </lineage>
</organism>
<dbReference type="Gene3D" id="3.30.470.20">
    <property type="entry name" value="ATP-grasp fold, B domain"/>
    <property type="match status" value="1"/>
</dbReference>
<dbReference type="SUPFAM" id="SSF56059">
    <property type="entry name" value="Glutathione synthetase ATP-binding domain-like"/>
    <property type="match status" value="1"/>
</dbReference>
<feature type="non-terminal residue" evidence="1">
    <location>
        <position position="1"/>
    </location>
</feature>
<dbReference type="PANTHER" id="PTHR43615:SF1">
    <property type="entry name" value="PPDK_N DOMAIN-CONTAINING PROTEIN"/>
    <property type="match status" value="1"/>
</dbReference>
<dbReference type="InterPro" id="IPR051549">
    <property type="entry name" value="PEP_Utilizing_Enz"/>
</dbReference>
<proteinExistence type="predicted"/>
<evidence type="ECO:0000313" key="2">
    <source>
        <dbReference type="Proteomes" id="UP000499080"/>
    </source>
</evidence>
<dbReference type="EMBL" id="BGPR01021172">
    <property type="protein sequence ID" value="GBN86205.1"/>
    <property type="molecule type" value="Genomic_DNA"/>
</dbReference>
<protein>
    <submittedName>
        <fullName evidence="1">Uncharacterized protein</fullName>
    </submittedName>
</protein>
<dbReference type="Proteomes" id="UP000499080">
    <property type="component" value="Unassembled WGS sequence"/>
</dbReference>
<keyword evidence="2" id="KW-1185">Reference proteome</keyword>
<comment type="caution">
    <text evidence="1">The sequence shown here is derived from an EMBL/GenBank/DDBJ whole genome shotgun (WGS) entry which is preliminary data.</text>
</comment>
<sequence length="528" mass="61147">IEKFYKSTRDIEWGILNNEIYILQSRPVTNVAAETDNEIKHEFDPPLRCENEYFSVANVGEVMPGATSPLGLELILKCFGNILKRMAVEKNIQDSMFQSKYYNTGLLPYYNHMMITVAELIARYGFDTPASKGFQISLFGRIIDDPDILEYTKEKMKGGPKPTIRSQMRYYWNLFSYDLGFEKAKKELDNYHLNFLKTKTAKEAFKALLETVSDFDKFISYHFEGTESSSNWNMYLFQTLCDANERFDTDVYSDFARLLGTSSNVESANVPQAMQEVALQIVKDIEPEKFHAMTIEDAENWLQTTTSLAGYRFRQFLKRHGHRCLKEFDVHSVTWDMNPKLLVKLLQNLAGSARDDGKKEEENIGKIFSQLNVPLSFMDKCLLRFVLPNCRRAVRAREAGKSLTIKCFHYWRKGYSHLGKLMVSEGRLPDEKLIFFLTLEEMEDLLETRSPSLISRANYRKRIFSVVENYKFPEIMKGLPKPVNDEDESADIYEFIADLTMKVSQKSFRWCGAEVWRRGASSGVFLVV</sequence>
<reference evidence="1 2" key="1">
    <citation type="journal article" date="2019" name="Sci. Rep.">
        <title>Orb-weaving spider Araneus ventricosus genome elucidates the spidroin gene catalogue.</title>
        <authorList>
            <person name="Kono N."/>
            <person name="Nakamura H."/>
            <person name="Ohtoshi R."/>
            <person name="Moran D.A.P."/>
            <person name="Shinohara A."/>
            <person name="Yoshida Y."/>
            <person name="Fujiwara M."/>
            <person name="Mori M."/>
            <person name="Tomita M."/>
            <person name="Arakawa K."/>
        </authorList>
    </citation>
    <scope>NUCLEOTIDE SEQUENCE [LARGE SCALE GENOMIC DNA]</scope>
</reference>
<name>A0A4Y2SG32_ARAVE</name>
<evidence type="ECO:0000313" key="1">
    <source>
        <dbReference type="EMBL" id="GBN86205.1"/>
    </source>
</evidence>
<dbReference type="OrthoDB" id="6435135at2759"/>
<accession>A0A4Y2SG32</accession>
<gene>
    <name evidence="1" type="ORF">AVEN_148998_1</name>
</gene>
<dbReference type="AlphaFoldDB" id="A0A4Y2SG32"/>
<dbReference type="PANTHER" id="PTHR43615">
    <property type="entry name" value="PHOSPHOENOLPYRUVATE SYNTHASE-RELATED"/>
    <property type="match status" value="1"/>
</dbReference>